<evidence type="ECO:0000313" key="1">
    <source>
        <dbReference type="EMBL" id="RDX46138.1"/>
    </source>
</evidence>
<gene>
    <name evidence="1" type="ORF">OH76DRAFT_1485731</name>
</gene>
<evidence type="ECO:0000313" key="2">
    <source>
        <dbReference type="Proteomes" id="UP000256964"/>
    </source>
</evidence>
<sequence length="178" mass="20604">MASIEYVREQGRHGLFNAPPFNNDHPARDTNVDREVVVLVYPPIPGLTRSPRDLHWSLSWRVDAGVCRHLHIVTEDTPYDPQLRRRYVYWGPVTKSVDEATRGAQQVSLGYMSPLLRRRIEALALTVGVAKPNGNWNSQNWILDLLCKLCEARIIDQGKWSEVVARAPHVWDQWFQRR</sequence>
<organism evidence="1 2">
    <name type="scientific">Lentinus brumalis</name>
    <dbReference type="NCBI Taxonomy" id="2498619"/>
    <lineage>
        <taxon>Eukaryota</taxon>
        <taxon>Fungi</taxon>
        <taxon>Dikarya</taxon>
        <taxon>Basidiomycota</taxon>
        <taxon>Agaricomycotina</taxon>
        <taxon>Agaricomycetes</taxon>
        <taxon>Polyporales</taxon>
        <taxon>Polyporaceae</taxon>
        <taxon>Lentinus</taxon>
    </lineage>
</organism>
<protein>
    <submittedName>
        <fullName evidence="1">Uncharacterized protein</fullName>
    </submittedName>
</protein>
<name>A0A371D0S0_9APHY</name>
<dbReference type="OrthoDB" id="37659at2759"/>
<accession>A0A371D0S0</accession>
<reference evidence="1 2" key="1">
    <citation type="journal article" date="2018" name="Biotechnol. Biofuels">
        <title>Integrative visual omics of the white-rot fungus Polyporus brumalis exposes the biotechnological potential of its oxidative enzymes for delignifying raw plant biomass.</title>
        <authorList>
            <person name="Miyauchi S."/>
            <person name="Rancon A."/>
            <person name="Drula E."/>
            <person name="Hage H."/>
            <person name="Chaduli D."/>
            <person name="Favel A."/>
            <person name="Grisel S."/>
            <person name="Henrissat B."/>
            <person name="Herpoel-Gimbert I."/>
            <person name="Ruiz-Duenas F.J."/>
            <person name="Chevret D."/>
            <person name="Hainaut M."/>
            <person name="Lin J."/>
            <person name="Wang M."/>
            <person name="Pangilinan J."/>
            <person name="Lipzen A."/>
            <person name="Lesage-Meessen L."/>
            <person name="Navarro D."/>
            <person name="Riley R."/>
            <person name="Grigoriev I.V."/>
            <person name="Zhou S."/>
            <person name="Raouche S."/>
            <person name="Rosso M.N."/>
        </authorList>
    </citation>
    <scope>NUCLEOTIDE SEQUENCE [LARGE SCALE GENOMIC DNA]</scope>
    <source>
        <strain evidence="1 2">BRFM 1820</strain>
    </source>
</reference>
<proteinExistence type="predicted"/>
<keyword evidence="2" id="KW-1185">Reference proteome</keyword>
<dbReference type="AlphaFoldDB" id="A0A371D0S0"/>
<dbReference type="EMBL" id="KZ857430">
    <property type="protein sequence ID" value="RDX46138.1"/>
    <property type="molecule type" value="Genomic_DNA"/>
</dbReference>
<dbReference type="Proteomes" id="UP000256964">
    <property type="component" value="Unassembled WGS sequence"/>
</dbReference>